<dbReference type="GO" id="GO:0043190">
    <property type="term" value="C:ATP-binding cassette (ABC) transporter complex"/>
    <property type="evidence" value="ECO:0007669"/>
    <property type="project" value="InterPro"/>
</dbReference>
<dbReference type="AlphaFoldDB" id="A0A378UDX4"/>
<dbReference type="GO" id="GO:0015920">
    <property type="term" value="P:lipopolysaccharide transport"/>
    <property type="evidence" value="ECO:0007669"/>
    <property type="project" value="TreeGrafter"/>
</dbReference>
<evidence type="ECO:0000256" key="5">
    <source>
        <dbReference type="ARBA" id="ARBA00023136"/>
    </source>
</evidence>
<feature type="transmembrane region" description="Helical" evidence="6">
    <location>
        <begin position="332"/>
        <end position="350"/>
    </location>
</feature>
<evidence type="ECO:0000256" key="1">
    <source>
        <dbReference type="ARBA" id="ARBA00004651"/>
    </source>
</evidence>
<dbReference type="PANTHER" id="PTHR33529:SF2">
    <property type="entry name" value="LIPOPOLYSACCHARIDE EXPORT SYSTEM PERMEASE PROTEIN LPTG"/>
    <property type="match status" value="1"/>
</dbReference>
<sequence length="356" mass="39305">MNLVSRYIIRQMAVMAVYALLAFLALYSFFEIINEAGNLGRGGYNAWTMTQYVLLQMPARAYELMPLGVLIGGLIALSQLAAGSELTVMKASGLSTKKLLLILSQFGLIFAVATAALGEWVAPSLSQRAENLKASAIHGKISTGASGLWLKEQNNIINVREMLPDHTLLGIKIWQHNDRYELVEAAEADSAVLNADGSWQLENVRRSALSDNQVSVSEQAQLQWPVALKSSLLDVLLVNPDQMSVSELTAYITHLENNRQQTQTYAIAWWRKLMYPVAAWVMALVAFAFTPQNTRHGNMGLKLFGGICLGLAFHFAGRLFGFTSQLYGIPPFLAGILPTAIFALLAVYLIRRQEKR</sequence>
<evidence type="ECO:0000313" key="8">
    <source>
        <dbReference type="Proteomes" id="UP000254651"/>
    </source>
</evidence>
<dbReference type="PANTHER" id="PTHR33529">
    <property type="entry name" value="SLR0882 PROTEIN-RELATED"/>
    <property type="match status" value="1"/>
</dbReference>
<feature type="transmembrane region" description="Helical" evidence="6">
    <location>
        <begin position="64"/>
        <end position="88"/>
    </location>
</feature>
<keyword evidence="3 6" id="KW-0812">Transmembrane</keyword>
<dbReference type="InterPro" id="IPR005495">
    <property type="entry name" value="LptG/LptF_permease"/>
</dbReference>
<evidence type="ECO:0000256" key="3">
    <source>
        <dbReference type="ARBA" id="ARBA00022692"/>
    </source>
</evidence>
<evidence type="ECO:0000256" key="4">
    <source>
        <dbReference type="ARBA" id="ARBA00022989"/>
    </source>
</evidence>
<feature type="transmembrane region" description="Helical" evidence="6">
    <location>
        <begin position="273"/>
        <end position="289"/>
    </location>
</feature>
<dbReference type="EMBL" id="UGQS01000001">
    <property type="protein sequence ID" value="STZ75618.1"/>
    <property type="molecule type" value="Genomic_DNA"/>
</dbReference>
<comment type="subcellular location">
    <subcellularLocation>
        <location evidence="1">Cell membrane</location>
        <topology evidence="1">Multi-pass membrane protein</topology>
    </subcellularLocation>
</comment>
<keyword evidence="2" id="KW-1003">Cell membrane</keyword>
<dbReference type="RefSeq" id="WP_066076601.1">
    <property type="nucleotide sequence ID" value="NZ_CP181246.1"/>
</dbReference>
<proteinExistence type="predicted"/>
<dbReference type="Pfam" id="PF03739">
    <property type="entry name" value="LptF_LptG"/>
    <property type="match status" value="1"/>
</dbReference>
<dbReference type="GO" id="GO:0055085">
    <property type="term" value="P:transmembrane transport"/>
    <property type="evidence" value="ECO:0007669"/>
    <property type="project" value="InterPro"/>
</dbReference>
<reference evidence="7 8" key="1">
    <citation type="submission" date="2018-06" db="EMBL/GenBank/DDBJ databases">
        <authorList>
            <consortium name="Pathogen Informatics"/>
            <person name="Doyle S."/>
        </authorList>
    </citation>
    <scope>NUCLEOTIDE SEQUENCE [LARGE SCALE GENOMIC DNA]</scope>
    <source>
        <strain evidence="7 8">NCTC10295</strain>
    </source>
</reference>
<keyword evidence="8" id="KW-1185">Reference proteome</keyword>
<name>A0A378UDX4_BERDE</name>
<accession>A0A378UDX4</accession>
<evidence type="ECO:0000256" key="6">
    <source>
        <dbReference type="SAM" id="Phobius"/>
    </source>
</evidence>
<feature type="transmembrane region" description="Helical" evidence="6">
    <location>
        <begin position="301"/>
        <end position="320"/>
    </location>
</feature>
<feature type="transmembrane region" description="Helical" evidence="6">
    <location>
        <begin position="12"/>
        <end position="30"/>
    </location>
</feature>
<dbReference type="NCBIfam" id="TIGR04408">
    <property type="entry name" value="LptG_lptG"/>
    <property type="match status" value="1"/>
</dbReference>
<feature type="transmembrane region" description="Helical" evidence="6">
    <location>
        <begin position="100"/>
        <end position="122"/>
    </location>
</feature>
<keyword evidence="5 6" id="KW-0472">Membrane</keyword>
<keyword evidence="4 6" id="KW-1133">Transmembrane helix</keyword>
<protein>
    <submittedName>
        <fullName evidence="7">Putative permease</fullName>
    </submittedName>
</protein>
<organism evidence="7 8">
    <name type="scientific">Bergeriella denitrificans</name>
    <name type="common">Neisseria denitrificans</name>
    <dbReference type="NCBI Taxonomy" id="494"/>
    <lineage>
        <taxon>Bacteria</taxon>
        <taxon>Pseudomonadati</taxon>
        <taxon>Pseudomonadota</taxon>
        <taxon>Betaproteobacteria</taxon>
        <taxon>Neisseriales</taxon>
        <taxon>Neisseriaceae</taxon>
        <taxon>Bergeriella</taxon>
    </lineage>
</organism>
<evidence type="ECO:0000313" key="7">
    <source>
        <dbReference type="EMBL" id="STZ75618.1"/>
    </source>
</evidence>
<evidence type="ECO:0000256" key="2">
    <source>
        <dbReference type="ARBA" id="ARBA00022475"/>
    </source>
</evidence>
<dbReference type="InterPro" id="IPR030923">
    <property type="entry name" value="LptG"/>
</dbReference>
<gene>
    <name evidence="7" type="primary">lptG</name>
    <name evidence="7" type="ORF">NCTC10295_00359</name>
</gene>
<dbReference type="Proteomes" id="UP000254651">
    <property type="component" value="Unassembled WGS sequence"/>
</dbReference>